<dbReference type="GO" id="GO:0016887">
    <property type="term" value="F:ATP hydrolysis activity"/>
    <property type="evidence" value="ECO:0007669"/>
    <property type="project" value="InterPro"/>
</dbReference>
<evidence type="ECO:0000256" key="2">
    <source>
        <dbReference type="ARBA" id="ARBA00022448"/>
    </source>
</evidence>
<keyword evidence="2" id="KW-0813">Transport</keyword>
<dbReference type="GO" id="GO:0005524">
    <property type="term" value="F:ATP binding"/>
    <property type="evidence" value="ECO:0007669"/>
    <property type="project" value="UniProtKB-KW"/>
</dbReference>
<keyword evidence="7" id="KW-0472">Membrane</keyword>
<keyword evidence="4" id="KW-0547">Nucleotide-binding</keyword>
<evidence type="ECO:0000256" key="8">
    <source>
        <dbReference type="ARBA" id="ARBA00049985"/>
    </source>
</evidence>
<dbReference type="InterPro" id="IPR017871">
    <property type="entry name" value="ABC_transporter-like_CS"/>
</dbReference>
<evidence type="ECO:0000256" key="3">
    <source>
        <dbReference type="ARBA" id="ARBA00022475"/>
    </source>
</evidence>
<dbReference type="InterPro" id="IPR025302">
    <property type="entry name" value="DrrA1/2-like_C"/>
</dbReference>
<dbReference type="InterPro" id="IPR005894">
    <property type="entry name" value="DrrA"/>
</dbReference>
<dbReference type="PANTHER" id="PTHR42711">
    <property type="entry name" value="ABC TRANSPORTER ATP-BINDING PROTEIN"/>
    <property type="match status" value="1"/>
</dbReference>
<evidence type="ECO:0000256" key="4">
    <source>
        <dbReference type="ARBA" id="ARBA00022741"/>
    </source>
</evidence>
<sequence>MQYVIEASKLKKSYKENQVVKGINLQVKKGELLALLGPNGAGKTTVIHMLSTLLKPDGGTAFIQGLDVVKDAKNVRKKISLTGQFAALDEGLSGLQNLTLIAKLYGYSNKQARSIANELIRSFDLMEAKNRMVANYSGGMRRRLDIAASIVTQPEIIFLDEPTTGLDPQSRLQVWEMVRALLKLGTTVLLTTQYLEEADQLADRIAVIDKGTIIAEGTPNHLKASIGGKTLSLRLTQPYAPKNIREILVGSYPHAFNIIEDENPLVFKIPVTKTKLANDIIDTLLNHAIPIEDFTLSDPSLDEVFLALTDTKQEEVTQ</sequence>
<dbReference type="RefSeq" id="WP_200128086.1">
    <property type="nucleotide sequence ID" value="NZ_CP054705.1"/>
</dbReference>
<dbReference type="NCBIfam" id="TIGR01188">
    <property type="entry name" value="drrA"/>
    <property type="match status" value="1"/>
</dbReference>
<dbReference type="KEGG" id="scia:HUG15_07530"/>
<dbReference type="GO" id="GO:0043215">
    <property type="term" value="P:daunorubicin transport"/>
    <property type="evidence" value="ECO:0007669"/>
    <property type="project" value="InterPro"/>
</dbReference>
<evidence type="ECO:0000313" key="11">
    <source>
        <dbReference type="Proteomes" id="UP000595823"/>
    </source>
</evidence>
<keyword evidence="11" id="KW-1185">Reference proteome</keyword>
<dbReference type="Pfam" id="PF13732">
    <property type="entry name" value="DrrA1-3_C"/>
    <property type="match status" value="1"/>
</dbReference>
<accession>A0A7T6Z317</accession>
<evidence type="ECO:0000256" key="6">
    <source>
        <dbReference type="ARBA" id="ARBA00022967"/>
    </source>
</evidence>
<dbReference type="PROSITE" id="PS00211">
    <property type="entry name" value="ABC_TRANSPORTER_1"/>
    <property type="match status" value="1"/>
</dbReference>
<dbReference type="Pfam" id="PF00005">
    <property type="entry name" value="ABC_tran"/>
    <property type="match status" value="1"/>
</dbReference>
<evidence type="ECO:0000259" key="9">
    <source>
        <dbReference type="PROSITE" id="PS50893"/>
    </source>
</evidence>
<dbReference type="Gene3D" id="3.40.50.300">
    <property type="entry name" value="P-loop containing nucleotide triphosphate hydrolases"/>
    <property type="match status" value="1"/>
</dbReference>
<keyword evidence="6" id="KW-1278">Translocase</keyword>
<dbReference type="InterPro" id="IPR027417">
    <property type="entry name" value="P-loop_NTPase"/>
</dbReference>
<evidence type="ECO:0000256" key="7">
    <source>
        <dbReference type="ARBA" id="ARBA00023136"/>
    </source>
</evidence>
<name>A0A7T6Z317_9BACI</name>
<evidence type="ECO:0000256" key="5">
    <source>
        <dbReference type="ARBA" id="ARBA00022840"/>
    </source>
</evidence>
<dbReference type="PROSITE" id="PS50893">
    <property type="entry name" value="ABC_TRANSPORTER_2"/>
    <property type="match status" value="1"/>
</dbReference>
<dbReference type="GO" id="GO:1900753">
    <property type="term" value="P:doxorubicin transport"/>
    <property type="evidence" value="ECO:0007669"/>
    <property type="project" value="InterPro"/>
</dbReference>
<protein>
    <submittedName>
        <fullName evidence="10">ATP-binding cassette domain-containing protein</fullName>
    </submittedName>
</protein>
<proteinExistence type="inferred from homology"/>
<keyword evidence="5 10" id="KW-0067">ATP-binding</keyword>
<dbReference type="PANTHER" id="PTHR42711:SF19">
    <property type="entry name" value="DOXORUBICIN RESISTANCE ATP-BINDING PROTEIN DRRA"/>
    <property type="match status" value="1"/>
</dbReference>
<dbReference type="SMART" id="SM00382">
    <property type="entry name" value="AAA"/>
    <property type="match status" value="1"/>
</dbReference>
<keyword evidence="3" id="KW-1003">Cell membrane</keyword>
<evidence type="ECO:0000313" key="10">
    <source>
        <dbReference type="EMBL" id="QQK75446.1"/>
    </source>
</evidence>
<dbReference type="FunFam" id="3.40.50.300:FF:000589">
    <property type="entry name" value="ABC transporter, ATP-binding subunit"/>
    <property type="match status" value="1"/>
</dbReference>
<dbReference type="SUPFAM" id="SSF52540">
    <property type="entry name" value="P-loop containing nucleoside triphosphate hydrolases"/>
    <property type="match status" value="1"/>
</dbReference>
<feature type="domain" description="ABC transporter" evidence="9">
    <location>
        <begin position="5"/>
        <end position="235"/>
    </location>
</feature>
<reference evidence="10 11" key="1">
    <citation type="submission" date="2020-06" db="EMBL/GenBank/DDBJ databases">
        <title>Genomic analysis of Salicibibacter sp. NKC5-3.</title>
        <authorList>
            <person name="Oh Y.J."/>
        </authorList>
    </citation>
    <scope>NUCLEOTIDE SEQUENCE [LARGE SCALE GENOMIC DNA]</scope>
    <source>
        <strain evidence="10 11">NKC5-3</strain>
    </source>
</reference>
<dbReference type="InterPro" id="IPR003593">
    <property type="entry name" value="AAA+_ATPase"/>
</dbReference>
<dbReference type="GO" id="GO:0005886">
    <property type="term" value="C:plasma membrane"/>
    <property type="evidence" value="ECO:0007669"/>
    <property type="project" value="UniProtKB-SubCell"/>
</dbReference>
<comment type="subcellular location">
    <subcellularLocation>
        <location evidence="1">Cell membrane</location>
        <topology evidence="1">Peripheral membrane protein</topology>
        <orientation evidence="1">Cytoplasmic side</orientation>
    </subcellularLocation>
</comment>
<evidence type="ECO:0000256" key="1">
    <source>
        <dbReference type="ARBA" id="ARBA00004413"/>
    </source>
</evidence>
<dbReference type="AlphaFoldDB" id="A0A7T6Z317"/>
<gene>
    <name evidence="10" type="ORF">HUG15_07530</name>
</gene>
<dbReference type="Proteomes" id="UP000595823">
    <property type="component" value="Chromosome"/>
</dbReference>
<dbReference type="InterPro" id="IPR050763">
    <property type="entry name" value="ABC_transporter_ATP-binding"/>
</dbReference>
<dbReference type="EMBL" id="CP054705">
    <property type="protein sequence ID" value="QQK75446.1"/>
    <property type="molecule type" value="Genomic_DNA"/>
</dbReference>
<comment type="similarity">
    <text evidence="8">Belongs to the ABC transporter superfamily. Drug exporter-1 (DrugE1) (TC 3.A.1.105) family.</text>
</comment>
<organism evidence="10 11">
    <name type="scientific">Salicibibacter cibarius</name>
    <dbReference type="NCBI Taxonomy" id="2743000"/>
    <lineage>
        <taxon>Bacteria</taxon>
        <taxon>Bacillati</taxon>
        <taxon>Bacillota</taxon>
        <taxon>Bacilli</taxon>
        <taxon>Bacillales</taxon>
        <taxon>Bacillaceae</taxon>
        <taxon>Salicibibacter</taxon>
    </lineage>
</organism>
<dbReference type="InterPro" id="IPR003439">
    <property type="entry name" value="ABC_transporter-like_ATP-bd"/>
</dbReference>